<dbReference type="GO" id="GO:0032956">
    <property type="term" value="P:regulation of actin cytoskeleton organization"/>
    <property type="evidence" value="ECO:0007669"/>
    <property type="project" value="TreeGrafter"/>
</dbReference>
<evidence type="ECO:0000313" key="3">
    <source>
        <dbReference type="Ensembl" id="ENSEEEP00000029122.2"/>
    </source>
</evidence>
<dbReference type="Ensembl" id="ENSEEET00000000065.2">
    <property type="protein sequence ID" value="ENSEEEP00000000063.2"/>
    <property type="gene ID" value="ENSEEEG00000026386.1"/>
</dbReference>
<accession>A0A4W4DM16</accession>
<dbReference type="SUPFAM" id="SSF48726">
    <property type="entry name" value="Immunoglobulin"/>
    <property type="match status" value="2"/>
</dbReference>
<dbReference type="PANTHER" id="PTHR46942:SF1">
    <property type="entry name" value="SIALIC ACID-BINDING IG-LIKE LECTIN 15"/>
    <property type="match status" value="1"/>
</dbReference>
<dbReference type="InterPro" id="IPR007110">
    <property type="entry name" value="Ig-like_dom"/>
</dbReference>
<reference evidence="4" key="1">
    <citation type="journal article" date="2014" name="Science">
        <title>Nonhuman genetics. Genomic basis for the convergent evolution of electric organs.</title>
        <authorList>
            <person name="Gallant J.R."/>
            <person name="Traeger L.L."/>
            <person name="Volkening J.D."/>
            <person name="Moffett H."/>
            <person name="Chen P.H."/>
            <person name="Novina C.D."/>
            <person name="Phillips G.N.Jr."/>
            <person name="Anand R."/>
            <person name="Wells G.B."/>
            <person name="Pinch M."/>
            <person name="Guth R."/>
            <person name="Unguez G.A."/>
            <person name="Albert J.S."/>
            <person name="Zakon H.H."/>
            <person name="Samanta M.P."/>
            <person name="Sussman M.R."/>
        </authorList>
    </citation>
    <scope>NUCLEOTIDE SEQUENCE [LARGE SCALE GENOMIC DNA]</scope>
</reference>
<dbReference type="SMART" id="SM00409">
    <property type="entry name" value="IG"/>
    <property type="match status" value="1"/>
</dbReference>
<dbReference type="GO" id="GO:0005886">
    <property type="term" value="C:plasma membrane"/>
    <property type="evidence" value="ECO:0007669"/>
    <property type="project" value="TreeGrafter"/>
</dbReference>
<keyword evidence="4" id="KW-1185">Reference proteome</keyword>
<keyword evidence="1" id="KW-1133">Transmembrane helix</keyword>
<dbReference type="InterPro" id="IPR013106">
    <property type="entry name" value="Ig_V-set"/>
</dbReference>
<dbReference type="Gene3D" id="2.60.40.10">
    <property type="entry name" value="Immunoglobulins"/>
    <property type="match status" value="2"/>
</dbReference>
<reference evidence="3" key="3">
    <citation type="submission" date="2020-05" db="EMBL/GenBank/DDBJ databases">
        <title>Electrophorus electricus (electric eel) genome, fEleEle1, primary haplotype.</title>
        <authorList>
            <person name="Myers G."/>
            <person name="Meyer A."/>
            <person name="Fedrigo O."/>
            <person name="Formenti G."/>
            <person name="Rhie A."/>
            <person name="Tracey A."/>
            <person name="Sims Y."/>
            <person name="Jarvis E.D."/>
        </authorList>
    </citation>
    <scope>NUCLEOTIDE SEQUENCE [LARGE SCALE GENOMIC DNA]</scope>
</reference>
<dbReference type="InterPro" id="IPR036179">
    <property type="entry name" value="Ig-like_dom_sf"/>
</dbReference>
<dbReference type="GeneTree" id="ENSGT01060000248852"/>
<evidence type="ECO:0000256" key="1">
    <source>
        <dbReference type="SAM" id="Phobius"/>
    </source>
</evidence>
<reference evidence="4" key="2">
    <citation type="journal article" date="2017" name="Sci. Adv.">
        <title>A tail of two voltages: Proteomic comparison of the three electric organs of the electric eel.</title>
        <authorList>
            <person name="Traeger L.L."/>
            <person name="Sabat G."/>
            <person name="Barrett-Wilt G.A."/>
            <person name="Wells G.B."/>
            <person name="Sussman M.R."/>
        </authorList>
    </citation>
    <scope>NUCLEOTIDE SEQUENCE [LARGE SCALE GENOMIC DNA]</scope>
</reference>
<evidence type="ECO:0000259" key="2">
    <source>
        <dbReference type="PROSITE" id="PS50835"/>
    </source>
</evidence>
<dbReference type="STRING" id="8005.ENSEEEP00000029122"/>
<proteinExistence type="predicted"/>
<dbReference type="OMA" id="WRIKGAY"/>
<dbReference type="GO" id="GO:2001204">
    <property type="term" value="P:regulation of osteoclast development"/>
    <property type="evidence" value="ECO:0007669"/>
    <property type="project" value="TreeGrafter"/>
</dbReference>
<feature type="transmembrane region" description="Helical" evidence="1">
    <location>
        <begin position="230"/>
        <end position="255"/>
    </location>
</feature>
<dbReference type="InterPro" id="IPR013783">
    <property type="entry name" value="Ig-like_fold"/>
</dbReference>
<protein>
    <recommendedName>
        <fullName evidence="2">Ig-like domain-containing protein</fullName>
    </recommendedName>
</protein>
<feature type="domain" description="Ig-like" evidence="2">
    <location>
        <begin position="28"/>
        <end position="130"/>
    </location>
</feature>
<dbReference type="OMA" id="CTESIGH"/>
<dbReference type="Proteomes" id="UP000314983">
    <property type="component" value="Chromosome 9"/>
</dbReference>
<sequence>KLSALNRNDDVANNWYMTVPDMVTGKLGKDVLLPCNFTPPAQKEQESLTVIWRTKFHYTGPVIFSCLSKTDMSETGQNCSKSHGRYSLLGNPRSNNISLRIKDVTFMDEKTYFCRIQLSKSGSFETLTGTRLNIHVAPELLSIYIQTRASGEQLVTCDVKGSPPPTVMWIMPENISAPSVSVQSTCCSASSSIAYKPNTNYTCQIHGENGLQHQTIYFQAATEPKGQVSWPLFFTFVTLSGVFCIVSVILAVLYIKGKEQAHSLFKK</sequence>
<feature type="domain" description="Ig-like" evidence="2">
    <location>
        <begin position="138"/>
        <end position="217"/>
    </location>
</feature>
<keyword evidence="1" id="KW-0812">Transmembrane</keyword>
<keyword evidence="1" id="KW-0472">Membrane</keyword>
<dbReference type="Pfam" id="PF07686">
    <property type="entry name" value="V-set"/>
    <property type="match status" value="1"/>
</dbReference>
<evidence type="ECO:0000313" key="4">
    <source>
        <dbReference type="Proteomes" id="UP000314983"/>
    </source>
</evidence>
<dbReference type="InterPro" id="IPR042836">
    <property type="entry name" value="SIG15"/>
</dbReference>
<dbReference type="PROSITE" id="PS50835">
    <property type="entry name" value="IG_LIKE"/>
    <property type="match status" value="2"/>
</dbReference>
<dbReference type="InterPro" id="IPR003599">
    <property type="entry name" value="Ig_sub"/>
</dbReference>
<dbReference type="Ensembl" id="ENSEEET00000029461.2">
    <property type="protein sequence ID" value="ENSEEEP00000029122.2"/>
    <property type="gene ID" value="ENSEEEG00000029110.1"/>
</dbReference>
<dbReference type="AlphaFoldDB" id="A0A4W4FVN2"/>
<organism evidence="3 4">
    <name type="scientific">Electrophorus electricus</name>
    <name type="common">Electric eel</name>
    <name type="synonym">Gymnotus electricus</name>
    <dbReference type="NCBI Taxonomy" id="8005"/>
    <lineage>
        <taxon>Eukaryota</taxon>
        <taxon>Metazoa</taxon>
        <taxon>Chordata</taxon>
        <taxon>Craniata</taxon>
        <taxon>Vertebrata</taxon>
        <taxon>Euteleostomi</taxon>
        <taxon>Actinopterygii</taxon>
        <taxon>Neopterygii</taxon>
        <taxon>Teleostei</taxon>
        <taxon>Ostariophysi</taxon>
        <taxon>Gymnotiformes</taxon>
        <taxon>Gymnotoidei</taxon>
        <taxon>Gymnotidae</taxon>
        <taxon>Electrophorus</taxon>
    </lineage>
</organism>
<accession>A0A4W4FVN2</accession>
<reference evidence="3" key="4">
    <citation type="submission" date="2025-05" db="UniProtKB">
        <authorList>
            <consortium name="Ensembl"/>
        </authorList>
    </citation>
    <scope>IDENTIFICATION</scope>
</reference>
<name>A0A4W4FVN2_ELEEL</name>
<dbReference type="GO" id="GO:0045124">
    <property type="term" value="P:regulation of bone resorption"/>
    <property type="evidence" value="ECO:0007669"/>
    <property type="project" value="TreeGrafter"/>
</dbReference>
<dbReference type="PANTHER" id="PTHR46942">
    <property type="entry name" value="SIALIC ACID-BINDING IG-LIKE LECTIN 15"/>
    <property type="match status" value="1"/>
</dbReference>